<reference evidence="3" key="1">
    <citation type="journal article" date="2011" name="Nat. Commun.">
        <title>Effector diversification within compartments of the Leptosphaeria maculans genome affected by Repeat-Induced Point mutations.</title>
        <authorList>
            <person name="Rouxel T."/>
            <person name="Grandaubert J."/>
            <person name="Hane J.K."/>
            <person name="Hoede C."/>
            <person name="van de Wouw A.P."/>
            <person name="Couloux A."/>
            <person name="Dominguez V."/>
            <person name="Anthouard V."/>
            <person name="Bally P."/>
            <person name="Bourras S."/>
            <person name="Cozijnsen A.J."/>
            <person name="Ciuffetti L.M."/>
            <person name="Degrave A."/>
            <person name="Dilmaghani A."/>
            <person name="Duret L."/>
            <person name="Fudal I."/>
            <person name="Goodwin S.B."/>
            <person name="Gout L."/>
            <person name="Glaser N."/>
            <person name="Linglin J."/>
            <person name="Kema G.H.J."/>
            <person name="Lapalu N."/>
            <person name="Lawrence C.B."/>
            <person name="May K."/>
            <person name="Meyer M."/>
            <person name="Ollivier B."/>
            <person name="Poulain J."/>
            <person name="Schoch C.L."/>
            <person name="Simon A."/>
            <person name="Spatafora J.W."/>
            <person name="Stachowiak A."/>
            <person name="Turgeon B.G."/>
            <person name="Tyler B.M."/>
            <person name="Vincent D."/>
            <person name="Weissenbach J."/>
            <person name="Amselem J."/>
            <person name="Quesneville H."/>
            <person name="Oliver R.P."/>
            <person name="Wincker P."/>
            <person name="Balesdent M.-H."/>
            <person name="Howlett B.J."/>
        </authorList>
    </citation>
    <scope>NUCLEOTIDE SEQUENCE [LARGE SCALE GENOMIC DNA]</scope>
    <source>
        <strain evidence="3">JN3 / isolate v23.1.3 / race Av1-4-5-6-7-8</strain>
    </source>
</reference>
<name>E4ZTI9_LEPMJ</name>
<dbReference type="GeneID" id="13291321"/>
<keyword evidence="3" id="KW-1185">Reference proteome</keyword>
<dbReference type="HOGENOM" id="CLU_2210511_0_0_1"/>
<feature type="region of interest" description="Disordered" evidence="1">
    <location>
        <begin position="80"/>
        <end position="107"/>
    </location>
</feature>
<dbReference type="Proteomes" id="UP000002668">
    <property type="component" value="Genome"/>
</dbReference>
<gene>
    <name evidence="2" type="ORF">LEMA_P118480.1</name>
</gene>
<evidence type="ECO:0000313" key="3">
    <source>
        <dbReference type="Proteomes" id="UP000002668"/>
    </source>
</evidence>
<dbReference type="VEuPathDB" id="FungiDB:LEMA_P118480.1"/>
<proteinExistence type="predicted"/>
<protein>
    <submittedName>
        <fullName evidence="2">Predicted protein</fullName>
    </submittedName>
</protein>
<evidence type="ECO:0000256" key="1">
    <source>
        <dbReference type="SAM" id="MobiDB-lite"/>
    </source>
</evidence>
<organism evidence="3">
    <name type="scientific">Leptosphaeria maculans (strain JN3 / isolate v23.1.3 / race Av1-4-5-6-7-8)</name>
    <name type="common">Blackleg fungus</name>
    <name type="synonym">Phoma lingam</name>
    <dbReference type="NCBI Taxonomy" id="985895"/>
    <lineage>
        <taxon>Eukaryota</taxon>
        <taxon>Fungi</taxon>
        <taxon>Dikarya</taxon>
        <taxon>Ascomycota</taxon>
        <taxon>Pezizomycotina</taxon>
        <taxon>Dothideomycetes</taxon>
        <taxon>Pleosporomycetidae</taxon>
        <taxon>Pleosporales</taxon>
        <taxon>Pleosporineae</taxon>
        <taxon>Leptosphaeriaceae</taxon>
        <taxon>Plenodomus</taxon>
        <taxon>Plenodomus lingam/Leptosphaeria maculans species complex</taxon>
    </lineage>
</organism>
<evidence type="ECO:0000313" key="2">
    <source>
        <dbReference type="EMBL" id="CBX94845.1"/>
    </source>
</evidence>
<dbReference type="AlphaFoldDB" id="E4ZTI9"/>
<sequence length="107" mass="11548">MAIVESSRTTADSTIRRSEVGYACCQCTQRKRSRLSTVSTDNIETADCLGEGSSSSWARLGVPTWLSASRSHPSAICFMKHQQHSRPHGDPPRLVPSVSRAASEAAS</sequence>
<dbReference type="EMBL" id="FP929125">
    <property type="protein sequence ID" value="CBX94845.1"/>
    <property type="molecule type" value="Genomic_DNA"/>
</dbReference>
<dbReference type="InParanoid" id="E4ZTI9"/>
<accession>E4ZTI9</accession>